<dbReference type="OrthoDB" id="9925190at2"/>
<keyword evidence="1" id="KW-1133">Transmembrane helix</keyword>
<accession>A0A1W7ABS8</accession>
<dbReference type="AlphaFoldDB" id="A0A1W7ABS8"/>
<organism evidence="2 3">
    <name type="scientific">Macrococcoides canis</name>
    <dbReference type="NCBI Taxonomy" id="1855823"/>
    <lineage>
        <taxon>Bacteria</taxon>
        <taxon>Bacillati</taxon>
        <taxon>Bacillota</taxon>
        <taxon>Bacilli</taxon>
        <taxon>Bacillales</taxon>
        <taxon>Staphylococcaceae</taxon>
        <taxon>Macrococcoides</taxon>
    </lineage>
</organism>
<keyword evidence="1" id="KW-0812">Transmembrane</keyword>
<protein>
    <submittedName>
        <fullName evidence="2">Uncharacterized protein</fullName>
    </submittedName>
</protein>
<evidence type="ECO:0000313" key="3">
    <source>
        <dbReference type="Proteomes" id="UP000194154"/>
    </source>
</evidence>
<name>A0A1W7ABS8_9STAP</name>
<keyword evidence="3" id="KW-1185">Reference proteome</keyword>
<keyword evidence="1" id="KW-0472">Membrane</keyword>
<dbReference type="EMBL" id="CP021059">
    <property type="protein sequence ID" value="ARQ07058.1"/>
    <property type="molecule type" value="Genomic_DNA"/>
</dbReference>
<sequence length="290" mass="33754">MTDKEKYELKLFSIIFLSILVIFLISTCVWIDIGNKNTDSVTIVFLTGLNVVIMSILTYLLLETSKKSNETNELLVKHTIHVHSASVIDKNFILITKLDNYLRSARMIKQMVINQLSIPKKHEILKDIYSEKRRNGEDIYVFNTVELNRISKIDDMAVLKYYNCPPSDEPGKSIENLFFGSIFNTTKSHYSIAEAKESWNFLINFSNEHDLISGRFYSNYIQGNLNLSKRFVEEALTLSRDDDNLIYSFINSDRADAVFNFMDLIIVKLENQINDLYKVNDHHSKRLYFD</sequence>
<dbReference type="KEGG" id="mcak:MCCS_14170"/>
<dbReference type="RefSeq" id="WP_086042687.1">
    <property type="nucleotide sequence ID" value="NZ_CBCRZA010000002.1"/>
</dbReference>
<dbReference type="GeneID" id="35295535"/>
<proteinExistence type="predicted"/>
<feature type="transmembrane region" description="Helical" evidence="1">
    <location>
        <begin position="43"/>
        <end position="62"/>
    </location>
</feature>
<evidence type="ECO:0000256" key="1">
    <source>
        <dbReference type="SAM" id="Phobius"/>
    </source>
</evidence>
<gene>
    <name evidence="2" type="ORF">MCCS_14170</name>
</gene>
<dbReference type="Proteomes" id="UP000194154">
    <property type="component" value="Chromosome"/>
</dbReference>
<dbReference type="STRING" id="1855823.MCCS_14170"/>
<evidence type="ECO:0000313" key="2">
    <source>
        <dbReference type="EMBL" id="ARQ07058.1"/>
    </source>
</evidence>
<reference evidence="2 3" key="1">
    <citation type="journal article" date="2017" name="Int. J. Syst. Evol. Microbiol.">
        <title>Macrococcus canis sp. nov., a skin bacterium associated with infections in dogs.</title>
        <authorList>
            <person name="Gobeli Brawand S."/>
            <person name="Cotting K."/>
            <person name="Gomez-Sanz E."/>
            <person name="Collaud A."/>
            <person name="Thomann A."/>
            <person name="Brodard I."/>
            <person name="Rodriguez-Campos S."/>
            <person name="Strauss C."/>
            <person name="Perreten V."/>
        </authorList>
    </citation>
    <scope>NUCLEOTIDE SEQUENCE [LARGE SCALE GENOMIC DNA]</scope>
    <source>
        <strain evidence="2 3">KM45013</strain>
    </source>
</reference>
<feature type="transmembrane region" description="Helical" evidence="1">
    <location>
        <begin position="12"/>
        <end position="31"/>
    </location>
</feature>